<dbReference type="InterPro" id="IPR001452">
    <property type="entry name" value="SH3_domain"/>
</dbReference>
<dbReference type="FunFam" id="2.30.30.40:FF:000072">
    <property type="entry name" value="Unconventional Myosin IB"/>
    <property type="match status" value="1"/>
</dbReference>
<dbReference type="SMART" id="SM00326">
    <property type="entry name" value="SH3"/>
    <property type="match status" value="1"/>
</dbReference>
<reference evidence="4" key="1">
    <citation type="submission" date="2021-02" db="EMBL/GenBank/DDBJ databases">
        <authorList>
            <person name="Nowell W R."/>
        </authorList>
    </citation>
    <scope>NUCLEOTIDE SEQUENCE</scope>
</reference>
<feature type="domain" description="SH3" evidence="3">
    <location>
        <begin position="11"/>
        <end position="71"/>
    </location>
</feature>
<dbReference type="SUPFAM" id="SSF50044">
    <property type="entry name" value="SH3-domain"/>
    <property type="match status" value="1"/>
</dbReference>
<dbReference type="AlphaFoldDB" id="A0A814B846"/>
<evidence type="ECO:0000256" key="1">
    <source>
        <dbReference type="ARBA" id="ARBA00022443"/>
    </source>
</evidence>
<name>A0A814B846_ADIRI</name>
<gene>
    <name evidence="4" type="ORF">EDS130_LOCUS10923</name>
</gene>
<proteinExistence type="predicted"/>
<dbReference type="Proteomes" id="UP000663852">
    <property type="component" value="Unassembled WGS sequence"/>
</dbReference>
<dbReference type="PANTHER" id="PTHR46026">
    <property type="entry name" value="RHO-TYPE GUANINE NUCLEOTIDE EXCHANGE FACTOR, ISOFORM F"/>
    <property type="match status" value="1"/>
</dbReference>
<sequence length="79" mass="8845">MVIAMEQSNHSGKVLVTTLYPFKAQNTDELSFAKGDVIIITQAPTDGGWWEGTLDGKTGWFPSNYVEQLSQKIGRRKEK</sequence>
<dbReference type="PROSITE" id="PS50002">
    <property type="entry name" value="SH3"/>
    <property type="match status" value="1"/>
</dbReference>
<evidence type="ECO:0000313" key="4">
    <source>
        <dbReference type="EMBL" id="CAF0924055.1"/>
    </source>
</evidence>
<dbReference type="InterPro" id="IPR036028">
    <property type="entry name" value="SH3-like_dom_sf"/>
</dbReference>
<comment type="caution">
    <text evidence="4">The sequence shown here is derived from an EMBL/GenBank/DDBJ whole genome shotgun (WGS) entry which is preliminary data.</text>
</comment>
<dbReference type="Pfam" id="PF14604">
    <property type="entry name" value="SH3_9"/>
    <property type="match status" value="1"/>
</dbReference>
<evidence type="ECO:0000313" key="5">
    <source>
        <dbReference type="Proteomes" id="UP000663852"/>
    </source>
</evidence>
<dbReference type="OrthoDB" id="443981at2759"/>
<dbReference type="EMBL" id="CAJNOJ010000039">
    <property type="protein sequence ID" value="CAF0924055.1"/>
    <property type="molecule type" value="Genomic_DNA"/>
</dbReference>
<dbReference type="GO" id="GO:0005737">
    <property type="term" value="C:cytoplasm"/>
    <property type="evidence" value="ECO:0007669"/>
    <property type="project" value="TreeGrafter"/>
</dbReference>
<dbReference type="GO" id="GO:0005085">
    <property type="term" value="F:guanyl-nucleotide exchange factor activity"/>
    <property type="evidence" value="ECO:0007669"/>
    <property type="project" value="TreeGrafter"/>
</dbReference>
<accession>A0A814B846</accession>
<keyword evidence="1 2" id="KW-0728">SH3 domain</keyword>
<dbReference type="PRINTS" id="PR00452">
    <property type="entry name" value="SH3DOMAIN"/>
</dbReference>
<dbReference type="Gene3D" id="2.30.30.40">
    <property type="entry name" value="SH3 Domains"/>
    <property type="match status" value="1"/>
</dbReference>
<protein>
    <recommendedName>
        <fullName evidence="3">SH3 domain-containing protein</fullName>
    </recommendedName>
</protein>
<evidence type="ECO:0000256" key="2">
    <source>
        <dbReference type="PROSITE-ProRule" id="PRU00192"/>
    </source>
</evidence>
<organism evidence="4 5">
    <name type="scientific">Adineta ricciae</name>
    <name type="common">Rotifer</name>
    <dbReference type="NCBI Taxonomy" id="249248"/>
    <lineage>
        <taxon>Eukaryota</taxon>
        <taxon>Metazoa</taxon>
        <taxon>Spiralia</taxon>
        <taxon>Gnathifera</taxon>
        <taxon>Rotifera</taxon>
        <taxon>Eurotatoria</taxon>
        <taxon>Bdelloidea</taxon>
        <taxon>Adinetida</taxon>
        <taxon>Adinetidae</taxon>
        <taxon>Adineta</taxon>
    </lineage>
</organism>
<dbReference type="PANTHER" id="PTHR46026:SF1">
    <property type="entry name" value="RHO-TYPE GUANINE NUCLEOTIDE EXCHANGE FACTOR, ISOFORM F"/>
    <property type="match status" value="1"/>
</dbReference>
<evidence type="ECO:0000259" key="3">
    <source>
        <dbReference type="PROSITE" id="PS50002"/>
    </source>
</evidence>